<feature type="region of interest" description="Disordered" evidence="2">
    <location>
        <begin position="1"/>
        <end position="20"/>
    </location>
</feature>
<dbReference type="RefSeq" id="WP_379692078.1">
    <property type="nucleotide sequence ID" value="NZ_JBHSXH010000004.1"/>
</dbReference>
<dbReference type="Pfam" id="PF00364">
    <property type="entry name" value="Biotin_lipoyl"/>
    <property type="match status" value="1"/>
</dbReference>
<dbReference type="InterPro" id="IPR011053">
    <property type="entry name" value="Single_hybrid_motif"/>
</dbReference>
<feature type="compositionally biased region" description="Acidic residues" evidence="2">
    <location>
        <begin position="10"/>
        <end position="20"/>
    </location>
</feature>
<evidence type="ECO:0000259" key="3">
    <source>
        <dbReference type="Pfam" id="PF00364"/>
    </source>
</evidence>
<evidence type="ECO:0000256" key="2">
    <source>
        <dbReference type="SAM" id="MobiDB-lite"/>
    </source>
</evidence>
<dbReference type="Proteomes" id="UP001596408">
    <property type="component" value="Unassembled WGS sequence"/>
</dbReference>
<comment type="caution">
    <text evidence="4">The sequence shown here is derived from an EMBL/GenBank/DDBJ whole genome shotgun (WGS) entry which is preliminary data.</text>
</comment>
<dbReference type="InterPro" id="IPR000089">
    <property type="entry name" value="Biotin_lipoyl"/>
</dbReference>
<accession>A0ABD5TSS6</accession>
<dbReference type="CDD" id="cd06849">
    <property type="entry name" value="lipoyl_domain"/>
    <property type="match status" value="1"/>
</dbReference>
<protein>
    <submittedName>
        <fullName evidence="4">Lipoyl domain-containing protein</fullName>
    </submittedName>
</protein>
<keyword evidence="5" id="KW-1185">Reference proteome</keyword>
<proteinExistence type="predicted"/>
<name>A0ABD5TSS6_9EURY</name>
<keyword evidence="1" id="KW-0450">Lipoyl</keyword>
<dbReference type="EMBL" id="JBHSXH010000004">
    <property type="protein sequence ID" value="MFC6823628.1"/>
    <property type="molecule type" value="Genomic_DNA"/>
</dbReference>
<evidence type="ECO:0000313" key="4">
    <source>
        <dbReference type="EMBL" id="MFC6823628.1"/>
    </source>
</evidence>
<evidence type="ECO:0000256" key="1">
    <source>
        <dbReference type="ARBA" id="ARBA00022823"/>
    </source>
</evidence>
<sequence length="86" mass="9486">MSDENRVLVDTDDLWPEDTDEDEGVVTNWFTDEGSAVTEGETIAEIQIEKVTVDVPAPASGVLSDRVLEKNDEFGRGDTLAYIEPQ</sequence>
<organism evidence="4 5">
    <name type="scientific">Halopelagius fulvigenes</name>
    <dbReference type="NCBI Taxonomy" id="1198324"/>
    <lineage>
        <taxon>Archaea</taxon>
        <taxon>Methanobacteriati</taxon>
        <taxon>Methanobacteriota</taxon>
        <taxon>Stenosarchaea group</taxon>
        <taxon>Halobacteria</taxon>
        <taxon>Halobacteriales</taxon>
        <taxon>Haloferacaceae</taxon>
    </lineage>
</organism>
<dbReference type="InterPro" id="IPR003016">
    <property type="entry name" value="2-oxoA_DH_lipoyl-BS"/>
</dbReference>
<dbReference type="AlphaFoldDB" id="A0ABD5TSS6"/>
<feature type="domain" description="Lipoyl-binding" evidence="3">
    <location>
        <begin position="21"/>
        <end position="83"/>
    </location>
</feature>
<dbReference type="SUPFAM" id="SSF51230">
    <property type="entry name" value="Single hybrid motif"/>
    <property type="match status" value="1"/>
</dbReference>
<reference evidence="4 5" key="1">
    <citation type="journal article" date="2019" name="Int. J. Syst. Evol. Microbiol.">
        <title>The Global Catalogue of Microorganisms (GCM) 10K type strain sequencing project: providing services to taxonomists for standard genome sequencing and annotation.</title>
        <authorList>
            <consortium name="The Broad Institute Genomics Platform"/>
            <consortium name="The Broad Institute Genome Sequencing Center for Infectious Disease"/>
            <person name="Wu L."/>
            <person name="Ma J."/>
        </authorList>
    </citation>
    <scope>NUCLEOTIDE SEQUENCE [LARGE SCALE GENOMIC DNA]</scope>
    <source>
        <strain evidence="4 5">YIM 94188</strain>
    </source>
</reference>
<dbReference type="PROSITE" id="PS00189">
    <property type="entry name" value="LIPOYL"/>
    <property type="match status" value="1"/>
</dbReference>
<gene>
    <name evidence="4" type="ORF">ACFQEV_01215</name>
</gene>
<evidence type="ECO:0000313" key="5">
    <source>
        <dbReference type="Proteomes" id="UP001596408"/>
    </source>
</evidence>
<dbReference type="Gene3D" id="2.40.50.100">
    <property type="match status" value="1"/>
</dbReference>